<protein>
    <submittedName>
        <fullName evidence="2">SHOCT domain-containing protein</fullName>
    </submittedName>
</protein>
<keyword evidence="1" id="KW-1133">Transmembrane helix</keyword>
<organism evidence="2 3">
    <name type="scientific">Nocardioides caeni</name>
    <dbReference type="NCBI Taxonomy" id="574700"/>
    <lineage>
        <taxon>Bacteria</taxon>
        <taxon>Bacillati</taxon>
        <taxon>Actinomycetota</taxon>
        <taxon>Actinomycetes</taxon>
        <taxon>Propionibacteriales</taxon>
        <taxon>Nocardioidaceae</taxon>
        <taxon>Nocardioides</taxon>
    </lineage>
</organism>
<name>A0A4S8N6N6_9ACTN</name>
<comment type="caution">
    <text evidence="2">The sequence shown here is derived from an EMBL/GenBank/DDBJ whole genome shotgun (WGS) entry which is preliminary data.</text>
</comment>
<accession>A0A4S8N6N6</accession>
<evidence type="ECO:0000256" key="1">
    <source>
        <dbReference type="SAM" id="Phobius"/>
    </source>
</evidence>
<keyword evidence="3" id="KW-1185">Reference proteome</keyword>
<proteinExistence type="predicted"/>
<feature type="transmembrane region" description="Helical" evidence="1">
    <location>
        <begin position="12"/>
        <end position="37"/>
    </location>
</feature>
<sequence>MTAVEPLPEPPSFLRTFIPTLLFMLLCGIVGPIFLIAGLTVDGPGTGWLLPWGVAITVIDVVIAVFVARIRTRQRRTAHRLRTSGRRGHAEIISLDPTNVTINDQPLMSLRLRIHGDDMTPFEVEDKMVIPTYRLPFLAGEVPVLVDPGTHEWEFDWDSARLRGASPAAAVEESPAERLAELDDLLGKDLISRDEYDATRARILDEI</sequence>
<evidence type="ECO:0000313" key="3">
    <source>
        <dbReference type="Proteomes" id="UP000307087"/>
    </source>
</evidence>
<dbReference type="OrthoDB" id="5065240at2"/>
<dbReference type="RefSeq" id="WP_136563383.1">
    <property type="nucleotide sequence ID" value="NZ_BAABLS010000006.1"/>
</dbReference>
<dbReference type="AlphaFoldDB" id="A0A4S8N6N6"/>
<reference evidence="2 3" key="1">
    <citation type="journal article" date="2009" name="Int. J. Syst. Evol. Microbiol.">
        <title>Nocardioides caeni sp. nov., isolated from wastewater.</title>
        <authorList>
            <person name="Yoon J.H."/>
            <person name="Kang S.J."/>
            <person name="Park S."/>
            <person name="Kim W."/>
            <person name="Oh T.K."/>
        </authorList>
    </citation>
    <scope>NUCLEOTIDE SEQUENCE [LARGE SCALE GENOMIC DNA]</scope>
    <source>
        <strain evidence="2 3">DSM 23134</strain>
    </source>
</reference>
<evidence type="ECO:0000313" key="2">
    <source>
        <dbReference type="EMBL" id="THV11261.1"/>
    </source>
</evidence>
<dbReference type="Proteomes" id="UP000307087">
    <property type="component" value="Unassembled WGS sequence"/>
</dbReference>
<keyword evidence="1" id="KW-0472">Membrane</keyword>
<gene>
    <name evidence="2" type="ORF">E9934_13340</name>
</gene>
<feature type="transmembrane region" description="Helical" evidence="1">
    <location>
        <begin position="49"/>
        <end position="70"/>
    </location>
</feature>
<keyword evidence="1" id="KW-0812">Transmembrane</keyword>
<dbReference type="EMBL" id="STGW01000008">
    <property type="protein sequence ID" value="THV11261.1"/>
    <property type="molecule type" value="Genomic_DNA"/>
</dbReference>